<gene>
    <name evidence="1" type="ORF">H0H81_012615</name>
</gene>
<accession>A0A9P7FPQ9</accession>
<proteinExistence type="predicted"/>
<evidence type="ECO:0000313" key="1">
    <source>
        <dbReference type="EMBL" id="KAG5635045.1"/>
    </source>
</evidence>
<dbReference type="Proteomes" id="UP000717328">
    <property type="component" value="Unassembled WGS sequence"/>
</dbReference>
<reference evidence="1" key="2">
    <citation type="submission" date="2021-10" db="EMBL/GenBank/DDBJ databases">
        <title>Phylogenomics reveals ancestral predisposition of the termite-cultivated fungus Termitomyces towards a domesticated lifestyle.</title>
        <authorList>
            <person name="Auxier B."/>
            <person name="Grum-Grzhimaylo A."/>
            <person name="Cardenas M.E."/>
            <person name="Lodge J.D."/>
            <person name="Laessoe T."/>
            <person name="Pedersen O."/>
            <person name="Smith M.E."/>
            <person name="Kuyper T.W."/>
            <person name="Franco-Molano E.A."/>
            <person name="Baroni T.J."/>
            <person name="Aanen D.K."/>
        </authorList>
    </citation>
    <scope>NUCLEOTIDE SEQUENCE</scope>
    <source>
        <strain evidence="1">D49</strain>
    </source>
</reference>
<dbReference type="OrthoDB" id="3021907at2759"/>
<sequence length="390" mass="43843">MANQDLISLSTVSSTFQHPAEAVLYATIDLNHWSYHLLPVLSWCRTVGSVPRKAHCVRALRFPATFFNVSPRRTTDEIEQLIKAAFDSMINLKHLSFSEINHNFPGTVGLSTLADCRFRLSSLTGDTPRLHGARMESFLSAQPEIEYWSPSQNFLNSYSSTTPFPETILPRLRKAVIQDTTKLFLIGGRPIEYLLVTSTGYVENSDRLMGLKSFAETLHNFYYIHESVKDWSVAEFIACVAENAPRLVSLTVHERFHSRQITRIPRKDQDKLLDAIARLPRLETLVLSSYMDILSDSAPGSANEIMPSGTGSTSGGQESELGMLQGRRVAGTFMAACRSLVKLSFPVISERSWVTFLRCNMDDEGAIFDGFYMPDTVGWWKGHATRVRFT</sequence>
<comment type="caution">
    <text evidence="1">The sequence shown here is derived from an EMBL/GenBank/DDBJ whole genome shotgun (WGS) entry which is preliminary data.</text>
</comment>
<evidence type="ECO:0000313" key="2">
    <source>
        <dbReference type="Proteomes" id="UP000717328"/>
    </source>
</evidence>
<keyword evidence="2" id="KW-1185">Reference proteome</keyword>
<name>A0A9P7FPQ9_9AGAR</name>
<reference evidence="1" key="1">
    <citation type="submission" date="2021-02" db="EMBL/GenBank/DDBJ databases">
        <authorList>
            <person name="Nieuwenhuis M."/>
            <person name="Van De Peppel L.J.J."/>
        </authorList>
    </citation>
    <scope>NUCLEOTIDE SEQUENCE</scope>
    <source>
        <strain evidence="1">D49</strain>
    </source>
</reference>
<dbReference type="EMBL" id="JABCKI010006195">
    <property type="protein sequence ID" value="KAG5635045.1"/>
    <property type="molecule type" value="Genomic_DNA"/>
</dbReference>
<dbReference type="AlphaFoldDB" id="A0A9P7FPQ9"/>
<protein>
    <submittedName>
        <fullName evidence="1">Uncharacterized protein</fullName>
    </submittedName>
</protein>
<organism evidence="1 2">
    <name type="scientific">Sphagnurus paluster</name>
    <dbReference type="NCBI Taxonomy" id="117069"/>
    <lineage>
        <taxon>Eukaryota</taxon>
        <taxon>Fungi</taxon>
        <taxon>Dikarya</taxon>
        <taxon>Basidiomycota</taxon>
        <taxon>Agaricomycotina</taxon>
        <taxon>Agaricomycetes</taxon>
        <taxon>Agaricomycetidae</taxon>
        <taxon>Agaricales</taxon>
        <taxon>Tricholomatineae</taxon>
        <taxon>Lyophyllaceae</taxon>
        <taxon>Sphagnurus</taxon>
    </lineage>
</organism>